<dbReference type="AlphaFoldDB" id="A0A6J5U0T1"/>
<dbReference type="Proteomes" id="UP000507245">
    <property type="component" value="Unassembled WGS sequence"/>
</dbReference>
<accession>A0A6J5U0T1</accession>
<keyword evidence="5" id="KW-1185">Reference proteome</keyword>
<evidence type="ECO:0000313" key="2">
    <source>
        <dbReference type="EMBL" id="CAB4269054.1"/>
    </source>
</evidence>
<proteinExistence type="predicted"/>
<reference evidence="2 4" key="2">
    <citation type="submission" date="2020-05" db="EMBL/GenBank/DDBJ databases">
        <authorList>
            <person name="Campoy J."/>
            <person name="Schneeberger K."/>
            <person name="Spophaly S."/>
        </authorList>
    </citation>
    <scope>NUCLEOTIDE SEQUENCE [LARGE SCALE GENOMIC DNA]</scope>
    <source>
        <strain evidence="2">PruArmRojPasFocal</strain>
    </source>
</reference>
<dbReference type="Proteomes" id="UP000507222">
    <property type="component" value="Unassembled WGS sequence"/>
</dbReference>
<protein>
    <submittedName>
        <fullName evidence="2">Uncharacterized protein</fullName>
    </submittedName>
</protein>
<dbReference type="EMBL" id="CAEKDK010000002">
    <property type="protein sequence ID" value="CAB4269054.1"/>
    <property type="molecule type" value="Genomic_DNA"/>
</dbReference>
<evidence type="ECO:0000313" key="5">
    <source>
        <dbReference type="Proteomes" id="UP000507245"/>
    </source>
</evidence>
<evidence type="ECO:0000313" key="1">
    <source>
        <dbReference type="EMBL" id="CAB4268781.1"/>
    </source>
</evidence>
<reference evidence="5" key="1">
    <citation type="journal article" date="2020" name="Genome Biol.">
        <title>Gamete binning: chromosome-level and haplotype-resolved genome assembly enabled by high-throughput single-cell sequencing of gamete genomes.</title>
        <authorList>
            <person name="Campoy J.A."/>
            <person name="Sun H."/>
            <person name="Goel M."/>
            <person name="Jiao W.-B."/>
            <person name="Folz-Donahue K."/>
            <person name="Wang N."/>
            <person name="Rubio M."/>
            <person name="Liu C."/>
            <person name="Kukat C."/>
            <person name="Ruiz D."/>
            <person name="Huettel B."/>
            <person name="Schneeberger K."/>
        </authorList>
    </citation>
    <scope>NUCLEOTIDE SEQUENCE [LARGE SCALE GENOMIC DNA]</scope>
    <source>
        <strain evidence="5">cv. Rojo Pasion</strain>
    </source>
</reference>
<evidence type="ECO:0000313" key="4">
    <source>
        <dbReference type="Proteomes" id="UP000507222"/>
    </source>
</evidence>
<organism evidence="2 4">
    <name type="scientific">Prunus armeniaca</name>
    <name type="common">Apricot</name>
    <name type="synonym">Armeniaca vulgaris</name>
    <dbReference type="NCBI Taxonomy" id="36596"/>
    <lineage>
        <taxon>Eukaryota</taxon>
        <taxon>Viridiplantae</taxon>
        <taxon>Streptophyta</taxon>
        <taxon>Embryophyta</taxon>
        <taxon>Tracheophyta</taxon>
        <taxon>Spermatophyta</taxon>
        <taxon>Magnoliopsida</taxon>
        <taxon>eudicotyledons</taxon>
        <taxon>Gunneridae</taxon>
        <taxon>Pentapetalae</taxon>
        <taxon>rosids</taxon>
        <taxon>fabids</taxon>
        <taxon>Rosales</taxon>
        <taxon>Rosaceae</taxon>
        <taxon>Amygdaloideae</taxon>
        <taxon>Amygdaleae</taxon>
        <taxon>Prunus</taxon>
    </lineage>
</organism>
<dbReference type="EMBL" id="CAEKKB010000002">
    <property type="protein sequence ID" value="CAB4299244.1"/>
    <property type="molecule type" value="Genomic_DNA"/>
</dbReference>
<dbReference type="EMBL" id="CAEKDK010000002">
    <property type="protein sequence ID" value="CAB4268781.1"/>
    <property type="molecule type" value="Genomic_DNA"/>
</dbReference>
<gene>
    <name evidence="1" type="ORF">CURHAP_LOCUS13113</name>
    <name evidence="2" type="ORF">CURHAP_LOCUS14136</name>
    <name evidence="3" type="ORF">ORAREDHAP_LOCUS13025</name>
</gene>
<evidence type="ECO:0000313" key="3">
    <source>
        <dbReference type="EMBL" id="CAB4299244.1"/>
    </source>
</evidence>
<sequence length="50" mass="5700">MPDNDDFSIAKWAAASFSSLQPPLKKLFFEERDTPNSTKSFYNSEGRLKS</sequence>
<name>A0A6J5U0T1_PRUAR</name>